<name>A0A2T6ZC55_TUBBO</name>
<dbReference type="Proteomes" id="UP000244722">
    <property type="component" value="Unassembled WGS sequence"/>
</dbReference>
<gene>
    <name evidence="1" type="ORF">B9Z19DRAFT_580016</name>
</gene>
<reference evidence="1 2" key="1">
    <citation type="submission" date="2017-04" db="EMBL/GenBank/DDBJ databases">
        <title>Draft genome sequence of Tuber borchii Vittad., a whitish edible truffle.</title>
        <authorList>
            <consortium name="DOE Joint Genome Institute"/>
            <person name="Murat C."/>
            <person name="Kuo A."/>
            <person name="Barry K.W."/>
            <person name="Clum A."/>
            <person name="Dockter R.B."/>
            <person name="Fauchery L."/>
            <person name="Iotti M."/>
            <person name="Kohler A."/>
            <person name="Labutti K."/>
            <person name="Lindquist E.A."/>
            <person name="Lipzen A."/>
            <person name="Ohm R.A."/>
            <person name="Wang M."/>
            <person name="Grigoriev I.V."/>
            <person name="Zambonelli A."/>
            <person name="Martin F.M."/>
        </authorList>
    </citation>
    <scope>NUCLEOTIDE SEQUENCE [LARGE SCALE GENOMIC DNA]</scope>
    <source>
        <strain evidence="1 2">Tbo3840</strain>
    </source>
</reference>
<evidence type="ECO:0000313" key="1">
    <source>
        <dbReference type="EMBL" id="PUU73063.1"/>
    </source>
</evidence>
<accession>A0A2T6ZC55</accession>
<sequence>MNTAADFAANLFSAQAACTVTPNNPIKFWRETVNLNGISPFNGIPHTRPTGT</sequence>
<dbReference type="EMBL" id="NESQ01000418">
    <property type="protein sequence ID" value="PUU73063.1"/>
    <property type="molecule type" value="Genomic_DNA"/>
</dbReference>
<proteinExistence type="predicted"/>
<keyword evidence="2" id="KW-1185">Reference proteome</keyword>
<organism evidence="1 2">
    <name type="scientific">Tuber borchii</name>
    <name type="common">White truffle</name>
    <dbReference type="NCBI Taxonomy" id="42251"/>
    <lineage>
        <taxon>Eukaryota</taxon>
        <taxon>Fungi</taxon>
        <taxon>Dikarya</taxon>
        <taxon>Ascomycota</taxon>
        <taxon>Pezizomycotina</taxon>
        <taxon>Pezizomycetes</taxon>
        <taxon>Pezizales</taxon>
        <taxon>Tuberaceae</taxon>
        <taxon>Tuber</taxon>
    </lineage>
</organism>
<dbReference type="AlphaFoldDB" id="A0A2T6ZC55"/>
<comment type="caution">
    <text evidence="1">The sequence shown here is derived from an EMBL/GenBank/DDBJ whole genome shotgun (WGS) entry which is preliminary data.</text>
</comment>
<evidence type="ECO:0000313" key="2">
    <source>
        <dbReference type="Proteomes" id="UP000244722"/>
    </source>
</evidence>
<protein>
    <submittedName>
        <fullName evidence="1">Uncharacterized protein</fullName>
    </submittedName>
</protein>